<evidence type="ECO:0000256" key="1">
    <source>
        <dbReference type="SAM" id="MobiDB-lite"/>
    </source>
</evidence>
<keyword evidence="2" id="KW-0812">Transmembrane</keyword>
<organism evidence="3 4">
    <name type="scientific">SAR86 cluster bacterium</name>
    <dbReference type="NCBI Taxonomy" id="2030880"/>
    <lineage>
        <taxon>Bacteria</taxon>
        <taxon>Pseudomonadati</taxon>
        <taxon>Pseudomonadota</taxon>
        <taxon>Gammaproteobacteria</taxon>
        <taxon>SAR86 cluster</taxon>
    </lineage>
</organism>
<dbReference type="AlphaFoldDB" id="A0A2A5AWU5"/>
<evidence type="ECO:0000313" key="3">
    <source>
        <dbReference type="EMBL" id="PCJ23784.1"/>
    </source>
</evidence>
<reference evidence="4" key="1">
    <citation type="submission" date="2017-08" db="EMBL/GenBank/DDBJ databases">
        <title>A dynamic microbial community with high functional redundancy inhabits the cold, oxic subseafloor aquifer.</title>
        <authorList>
            <person name="Tully B.J."/>
            <person name="Wheat C.G."/>
            <person name="Glazer B.T."/>
            <person name="Huber J.A."/>
        </authorList>
    </citation>
    <scope>NUCLEOTIDE SEQUENCE [LARGE SCALE GENOMIC DNA]</scope>
</reference>
<evidence type="ECO:0000256" key="2">
    <source>
        <dbReference type="SAM" id="Phobius"/>
    </source>
</evidence>
<sequence>MNRFVFHHLVSPTAVTVMFNKQNGVTLVELVLTIVLLSIALLGITLGIQMGVSRSANAIQEVRAVALAQAYLDEILGKRYDEKTRNRGVPPCRAPAPASRQCTVEGSFGANYGSPVESGENSRSRLDDVDDYHGMDEGDGQSLPLQDAEGNTRTGYDNFRVQVSVRYINVGGGEEEENLGVNNELNDQFDAKLITVTVSYRGIPTGWNFSAYKSNF</sequence>
<evidence type="ECO:0008006" key="5">
    <source>
        <dbReference type="Google" id="ProtNLM"/>
    </source>
</evidence>
<gene>
    <name evidence="3" type="ORF">COA96_11015</name>
</gene>
<dbReference type="Pfam" id="PF07963">
    <property type="entry name" value="N_methyl"/>
    <property type="match status" value="1"/>
</dbReference>
<feature type="compositionally biased region" description="Basic and acidic residues" evidence="1">
    <location>
        <begin position="120"/>
        <end position="136"/>
    </location>
</feature>
<feature type="transmembrane region" description="Helical" evidence="2">
    <location>
        <begin position="27"/>
        <end position="48"/>
    </location>
</feature>
<dbReference type="EMBL" id="NVVJ01000034">
    <property type="protein sequence ID" value="PCJ23784.1"/>
    <property type="molecule type" value="Genomic_DNA"/>
</dbReference>
<name>A0A2A5AWU5_9GAMM</name>
<feature type="region of interest" description="Disordered" evidence="1">
    <location>
        <begin position="86"/>
        <end position="153"/>
    </location>
</feature>
<dbReference type="NCBIfam" id="TIGR02532">
    <property type="entry name" value="IV_pilin_GFxxxE"/>
    <property type="match status" value="1"/>
</dbReference>
<keyword evidence="2" id="KW-0472">Membrane</keyword>
<accession>A0A2A5AWU5</accession>
<proteinExistence type="predicted"/>
<protein>
    <recommendedName>
        <fullName evidence="5">MSHA biogenesis protein MshD</fullName>
    </recommendedName>
</protein>
<dbReference type="Proteomes" id="UP000218327">
    <property type="component" value="Unassembled WGS sequence"/>
</dbReference>
<evidence type="ECO:0000313" key="4">
    <source>
        <dbReference type="Proteomes" id="UP000218327"/>
    </source>
</evidence>
<comment type="caution">
    <text evidence="3">The sequence shown here is derived from an EMBL/GenBank/DDBJ whole genome shotgun (WGS) entry which is preliminary data.</text>
</comment>
<keyword evidence="2" id="KW-1133">Transmembrane helix</keyword>
<dbReference type="InterPro" id="IPR012902">
    <property type="entry name" value="N_methyl_site"/>
</dbReference>